<dbReference type="InterPro" id="IPR017943">
    <property type="entry name" value="Bactericidal_perm-incr_a/b_dom"/>
</dbReference>
<name>A0A9K3CXN1_9EUKA</name>
<dbReference type="PANTHER" id="PTHR10504:SF131">
    <property type="entry name" value="BPI2 DOMAIN-CONTAINING PROTEIN"/>
    <property type="match status" value="1"/>
</dbReference>
<reference evidence="1 2" key="1">
    <citation type="journal article" date="2018" name="PLoS ONE">
        <title>The draft genome of Kipferlia bialata reveals reductive genome evolution in fornicate parasites.</title>
        <authorList>
            <person name="Tanifuji G."/>
            <person name="Takabayashi S."/>
            <person name="Kume K."/>
            <person name="Takagi M."/>
            <person name="Nakayama T."/>
            <person name="Kamikawa R."/>
            <person name="Inagaki Y."/>
            <person name="Hashimoto T."/>
        </authorList>
    </citation>
    <scope>NUCLEOTIDE SEQUENCE [LARGE SCALE GENOMIC DNA]</scope>
    <source>
        <strain evidence="1">NY0173</strain>
    </source>
</reference>
<evidence type="ECO:0000313" key="2">
    <source>
        <dbReference type="Proteomes" id="UP000265618"/>
    </source>
</evidence>
<keyword evidence="2" id="KW-1185">Reference proteome</keyword>
<dbReference type="GO" id="GO:0008289">
    <property type="term" value="F:lipid binding"/>
    <property type="evidence" value="ECO:0007669"/>
    <property type="project" value="InterPro"/>
</dbReference>
<protein>
    <submittedName>
        <fullName evidence="1">Uncharacterized protein</fullName>
    </submittedName>
</protein>
<dbReference type="PANTHER" id="PTHR10504">
    <property type="entry name" value="BACTERICIDAL PERMEABILITY-INCREASING BPI PROTEIN-RELATED"/>
    <property type="match status" value="1"/>
</dbReference>
<gene>
    <name evidence="1" type="ORF">KIPB_006876</name>
</gene>
<evidence type="ECO:0000313" key="1">
    <source>
        <dbReference type="EMBL" id="GIQ85239.1"/>
    </source>
</evidence>
<dbReference type="Proteomes" id="UP000265618">
    <property type="component" value="Unassembled WGS sequence"/>
</dbReference>
<dbReference type="Gene3D" id="3.15.10.10">
    <property type="entry name" value="Bactericidal permeability-increasing protein, domain 1"/>
    <property type="match status" value="1"/>
</dbReference>
<dbReference type="SUPFAM" id="SSF55394">
    <property type="entry name" value="Bactericidal permeability-increasing protein, BPI"/>
    <property type="match status" value="2"/>
</dbReference>
<dbReference type="Gene3D" id="3.15.20.10">
    <property type="entry name" value="Bactericidal permeability-increasing protein, domain 2"/>
    <property type="match status" value="1"/>
</dbReference>
<dbReference type="EMBL" id="BDIP01001839">
    <property type="protein sequence ID" value="GIQ85239.1"/>
    <property type="molecule type" value="Genomic_DNA"/>
</dbReference>
<proteinExistence type="predicted"/>
<comment type="caution">
    <text evidence="1">The sequence shown here is derived from an EMBL/GenBank/DDBJ whole genome shotgun (WGS) entry which is preliminary data.</text>
</comment>
<dbReference type="InterPro" id="IPR032942">
    <property type="entry name" value="BPI/LBP/Plunc"/>
</dbReference>
<accession>A0A9K3CXN1</accession>
<dbReference type="OrthoDB" id="10255543at2759"/>
<sequence>MADIVFTDITMGLIEMTNDEENQHIVMKLDELDGGISFSWSYRETTFPFIEDHGTGTAFLSSVSGTVACTPDFNEECGNMGKAIDIVSTAFDIGSFSIHLDGGASALYNAILDSLNDVFEDIFSAFFNDRLAQAGAEIINNKLFNIYSYIAIHSGGYAFPASEGPMWDGREKAGILPGPLTNQVNDEDLQYMISNTSFESLYLSGLTLGLLEGTIDPSTVSDPRMASMLTTSTLGSICPGLYEAYPDAPIRLDLEASIMPTVSVMPSAVFTNVTGILTVSVSTEGEREWERSAEGIKGVEWEREWESEIESNSQWIPALEIGYSAGMAGIPGAWTEDYHGIKNKTSFTLDYSPYNTTAWGVSSQFGDTYYDTAASM</sequence>
<organism evidence="1 2">
    <name type="scientific">Kipferlia bialata</name>
    <dbReference type="NCBI Taxonomy" id="797122"/>
    <lineage>
        <taxon>Eukaryota</taxon>
        <taxon>Metamonada</taxon>
        <taxon>Carpediemonas-like organisms</taxon>
        <taxon>Kipferlia</taxon>
    </lineage>
</organism>
<dbReference type="AlphaFoldDB" id="A0A9K3CXN1"/>